<dbReference type="RefSeq" id="WP_145075918.1">
    <property type="nucleotide sequence ID" value="NZ_JACIIY010000047.1"/>
</dbReference>
<gene>
    <name evidence="1" type="ORF">IQ35_03883</name>
</gene>
<evidence type="ECO:0000313" key="2">
    <source>
        <dbReference type="Proteomes" id="UP000316624"/>
    </source>
</evidence>
<organism evidence="1 2">
    <name type="scientific">Sphingobium wenxiniae (strain DSM 21828 / CGMCC 1.7748 / JZ-1)</name>
    <dbReference type="NCBI Taxonomy" id="595605"/>
    <lineage>
        <taxon>Bacteria</taxon>
        <taxon>Pseudomonadati</taxon>
        <taxon>Pseudomonadota</taxon>
        <taxon>Alphaproteobacteria</taxon>
        <taxon>Sphingomonadales</taxon>
        <taxon>Sphingomonadaceae</taxon>
        <taxon>Sphingobium</taxon>
    </lineage>
</organism>
<reference evidence="1 2" key="1">
    <citation type="journal article" date="2015" name="Stand. Genomic Sci.">
        <title>Genomic Encyclopedia of Bacterial and Archaeal Type Strains, Phase III: the genomes of soil and plant-associated and newly described type strains.</title>
        <authorList>
            <person name="Whitman W.B."/>
            <person name="Woyke T."/>
            <person name="Klenk H.P."/>
            <person name="Zhou Y."/>
            <person name="Lilburn T.G."/>
            <person name="Beck B.J."/>
            <person name="De Vos P."/>
            <person name="Vandamme P."/>
            <person name="Eisen J.A."/>
            <person name="Garrity G."/>
            <person name="Hugenholtz P."/>
            <person name="Kyrpides N.C."/>
        </authorList>
    </citation>
    <scope>NUCLEOTIDE SEQUENCE [LARGE SCALE GENOMIC DNA]</scope>
    <source>
        <strain evidence="1 2">CGMCC 1.7748</strain>
    </source>
</reference>
<sequence>MSSLARAASASGLADHILSERRLGDLLGGSDARRYGLVNRALKDGSLIRIKRGVYLLGQQFRSEPAHPFAIAQGLVPGSYVSFESALAHHGWIPEAVFVTASVSPGRKSLSFATADFGTFSFHPLAIKDYRFLTGVGRIKMGKLTAFVASPLRALMDLVAMRKERWTGIDWLTRGLRIEEDLLLSLKHSDFAKLRPVYKHKTANAFLDALECAGESREP</sequence>
<dbReference type="AlphaFoldDB" id="A0A562K2D4"/>
<accession>A0A562K2D4</accession>
<dbReference type="EMBL" id="VLKK01000034">
    <property type="protein sequence ID" value="TWH89403.1"/>
    <property type="molecule type" value="Genomic_DNA"/>
</dbReference>
<comment type="caution">
    <text evidence="1">The sequence shown here is derived from an EMBL/GenBank/DDBJ whole genome shotgun (WGS) entry which is preliminary data.</text>
</comment>
<dbReference type="Proteomes" id="UP000316624">
    <property type="component" value="Unassembled WGS sequence"/>
</dbReference>
<protein>
    <submittedName>
        <fullName evidence="1">Transcriptional regulator, AbiEi antitoxin, Type IV TA system</fullName>
    </submittedName>
</protein>
<proteinExistence type="predicted"/>
<name>A0A562K2D4_SPHWJ</name>
<evidence type="ECO:0000313" key="1">
    <source>
        <dbReference type="EMBL" id="TWH89403.1"/>
    </source>
</evidence>
<keyword evidence="2" id="KW-1185">Reference proteome</keyword>